<proteinExistence type="predicted"/>
<dbReference type="PANTHER" id="PTHR38436:SF1">
    <property type="entry name" value="ESTER CYCLASE"/>
    <property type="match status" value="1"/>
</dbReference>
<dbReference type="SUPFAM" id="SSF54427">
    <property type="entry name" value="NTF2-like"/>
    <property type="match status" value="1"/>
</dbReference>
<organism evidence="1 2">
    <name type="scientific">Nocardiopsis rhodophaea</name>
    <dbReference type="NCBI Taxonomy" id="280238"/>
    <lineage>
        <taxon>Bacteria</taxon>
        <taxon>Bacillati</taxon>
        <taxon>Actinomycetota</taxon>
        <taxon>Actinomycetes</taxon>
        <taxon>Streptosporangiales</taxon>
        <taxon>Nocardiopsidaceae</taxon>
        <taxon>Nocardiopsis</taxon>
    </lineage>
</organism>
<evidence type="ECO:0008006" key="3">
    <source>
        <dbReference type="Google" id="ProtNLM"/>
    </source>
</evidence>
<dbReference type="InterPro" id="IPR032710">
    <property type="entry name" value="NTF2-like_dom_sf"/>
</dbReference>
<sequence>MTGIEAKDICRLQFAAMRKGDLAEFQEHVHPEATNHEAKDEPLACRGKGPAAFHATALMLRHVFADLDWEVHTVVVDGDLTVAHTTLHGRQVGTFYDYDARGRVRSAFPPTGRGCAVTQTHWWRMADGAMIEHWANRDDLGMAQQLGWIPPRPTYLVRMALALRQARRSEARNGGPIARGHMFR</sequence>
<dbReference type="PANTHER" id="PTHR38436">
    <property type="entry name" value="POLYKETIDE CYCLASE SNOAL-LIKE DOMAIN"/>
    <property type="match status" value="1"/>
</dbReference>
<dbReference type="EMBL" id="BAAAPC010000020">
    <property type="protein sequence ID" value="GAA2009464.1"/>
    <property type="molecule type" value="Genomic_DNA"/>
</dbReference>
<keyword evidence="2" id="KW-1185">Reference proteome</keyword>
<dbReference type="Pfam" id="PF07366">
    <property type="entry name" value="SnoaL"/>
    <property type="match status" value="1"/>
</dbReference>
<name>A0ABP5EVN9_9ACTN</name>
<accession>A0ABP5EVN9</accession>
<dbReference type="InterPro" id="IPR009959">
    <property type="entry name" value="Cyclase_SnoaL-like"/>
</dbReference>
<comment type="caution">
    <text evidence="1">The sequence shown here is derived from an EMBL/GenBank/DDBJ whole genome shotgun (WGS) entry which is preliminary data.</text>
</comment>
<dbReference type="Gene3D" id="3.10.450.50">
    <property type="match status" value="1"/>
</dbReference>
<reference evidence="2" key="1">
    <citation type="journal article" date="2019" name="Int. J. Syst. Evol. Microbiol.">
        <title>The Global Catalogue of Microorganisms (GCM) 10K type strain sequencing project: providing services to taxonomists for standard genome sequencing and annotation.</title>
        <authorList>
            <consortium name="The Broad Institute Genomics Platform"/>
            <consortium name="The Broad Institute Genome Sequencing Center for Infectious Disease"/>
            <person name="Wu L."/>
            <person name="Ma J."/>
        </authorList>
    </citation>
    <scope>NUCLEOTIDE SEQUENCE [LARGE SCALE GENOMIC DNA]</scope>
    <source>
        <strain evidence="2">JCM 15313</strain>
    </source>
</reference>
<evidence type="ECO:0000313" key="1">
    <source>
        <dbReference type="EMBL" id="GAA2009464.1"/>
    </source>
</evidence>
<evidence type="ECO:0000313" key="2">
    <source>
        <dbReference type="Proteomes" id="UP001501585"/>
    </source>
</evidence>
<dbReference type="RefSeq" id="WP_344108554.1">
    <property type="nucleotide sequence ID" value="NZ_BAAAPC010000020.1"/>
</dbReference>
<dbReference type="Proteomes" id="UP001501585">
    <property type="component" value="Unassembled WGS sequence"/>
</dbReference>
<gene>
    <name evidence="1" type="ORF">GCM10009799_41670</name>
</gene>
<protein>
    <recommendedName>
        <fullName evidence="3">Ester cyclase</fullName>
    </recommendedName>
</protein>